<keyword evidence="5" id="KW-0472">Membrane</keyword>
<evidence type="ECO:0000313" key="9">
    <source>
        <dbReference type="Proteomes" id="UP000050482"/>
    </source>
</evidence>
<comment type="caution">
    <text evidence="8">The sequence shown here is derived from an EMBL/GenBank/DDBJ whole genome shotgun (WGS) entry which is preliminary data.</text>
</comment>
<dbReference type="InterPro" id="IPR006143">
    <property type="entry name" value="RND_pump_MFP"/>
</dbReference>
<evidence type="ECO:0000259" key="6">
    <source>
        <dbReference type="Pfam" id="PF25989"/>
    </source>
</evidence>
<sequence length="358" mass="38125">MEEPNRSRRRQRIKRIGSVGVIIVLIIAGVLYWVIRPKQPRVTVAVIHKMTIQNQVFAAGDVYPVERQVVLQTDLPSPVSKVSVTVGEHVHQGQLLMTCQNAAQTSQLDAAETQYQQAQATLNQTQQQANATPLGLRAQFNGTLASLKSSLAQAQSQLASAQAAYNQTVIKATITGTVLSLSPDGLASDGSSAPVIEVVGPQKQVVVNVSEVDAVHVKAGERASVTSDAYPNHTWTATVKSVALFANNSNSGAGQVEVDLSLPQNCPIPLGYQVNANIISETHKNALTIPYSSLVQVGSQYMVYVMQGNRAVQIPVNLGITTDTAVEVTSGLKVGQEVVLNPPTNLSNGERVVVTGHD</sequence>
<dbReference type="AlphaFoldDB" id="A0A0P9CYT9"/>
<dbReference type="EMBL" id="LJCO01000019">
    <property type="protein sequence ID" value="KPV44906.1"/>
    <property type="molecule type" value="Genomic_DNA"/>
</dbReference>
<dbReference type="Gene3D" id="2.40.50.100">
    <property type="match status" value="1"/>
</dbReference>
<protein>
    <submittedName>
        <fullName evidence="8">Uncharacterized protein</fullName>
    </submittedName>
</protein>
<dbReference type="Pfam" id="PF25989">
    <property type="entry name" value="YknX_C"/>
    <property type="match status" value="1"/>
</dbReference>
<feature type="transmembrane region" description="Helical" evidence="5">
    <location>
        <begin position="16"/>
        <end position="35"/>
    </location>
</feature>
<gene>
    <name evidence="8" type="ORF">AN477_04620</name>
</gene>
<dbReference type="PANTHER" id="PTHR32347">
    <property type="entry name" value="EFFLUX SYSTEM COMPONENT YKNX-RELATED"/>
    <property type="match status" value="1"/>
</dbReference>
<evidence type="ECO:0000313" key="8">
    <source>
        <dbReference type="EMBL" id="KPV44906.1"/>
    </source>
</evidence>
<dbReference type="STRING" id="471514.AN477_04620"/>
<dbReference type="PATRIC" id="fig|471514.4.peg.3078"/>
<evidence type="ECO:0000256" key="1">
    <source>
        <dbReference type="ARBA" id="ARBA00004196"/>
    </source>
</evidence>
<dbReference type="Pfam" id="PF25990">
    <property type="entry name" value="Beta-barrel_YknX"/>
    <property type="match status" value="1"/>
</dbReference>
<keyword evidence="3 4" id="KW-0175">Coiled coil</keyword>
<keyword evidence="5" id="KW-0812">Transmembrane</keyword>
<dbReference type="SUPFAM" id="SSF111369">
    <property type="entry name" value="HlyD-like secretion proteins"/>
    <property type="match status" value="1"/>
</dbReference>
<keyword evidence="5" id="KW-1133">Transmembrane helix</keyword>
<dbReference type="GO" id="GO:0030313">
    <property type="term" value="C:cell envelope"/>
    <property type="evidence" value="ECO:0007669"/>
    <property type="project" value="UniProtKB-SubCell"/>
</dbReference>
<evidence type="ECO:0000256" key="2">
    <source>
        <dbReference type="ARBA" id="ARBA00009477"/>
    </source>
</evidence>
<dbReference type="RefSeq" id="WP_054968005.1">
    <property type="nucleotide sequence ID" value="NZ_LJCO01000019.1"/>
</dbReference>
<evidence type="ECO:0000256" key="3">
    <source>
        <dbReference type="ARBA" id="ARBA00023054"/>
    </source>
</evidence>
<comment type="similarity">
    <text evidence="2">Belongs to the membrane fusion protein (MFP) (TC 8.A.1) family.</text>
</comment>
<feature type="coiled-coil region" evidence="4">
    <location>
        <begin position="101"/>
        <end position="164"/>
    </location>
</feature>
<dbReference type="InterPro" id="IPR058637">
    <property type="entry name" value="YknX-like_C"/>
</dbReference>
<accession>A0A0P9CYT9</accession>
<dbReference type="PANTHER" id="PTHR32347:SF14">
    <property type="entry name" value="EFFLUX SYSTEM COMPONENT YKNX-RELATED"/>
    <property type="match status" value="1"/>
</dbReference>
<dbReference type="Proteomes" id="UP000050482">
    <property type="component" value="Unassembled WGS sequence"/>
</dbReference>
<dbReference type="Gene3D" id="2.40.30.170">
    <property type="match status" value="1"/>
</dbReference>
<keyword evidence="9" id="KW-1185">Reference proteome</keyword>
<dbReference type="OrthoDB" id="2372916at2"/>
<evidence type="ECO:0000256" key="4">
    <source>
        <dbReference type="SAM" id="Coils"/>
    </source>
</evidence>
<comment type="subcellular location">
    <subcellularLocation>
        <location evidence="1">Cell envelope</location>
    </subcellularLocation>
</comment>
<dbReference type="GO" id="GO:0022857">
    <property type="term" value="F:transmembrane transporter activity"/>
    <property type="evidence" value="ECO:0007669"/>
    <property type="project" value="InterPro"/>
</dbReference>
<dbReference type="Gene3D" id="2.40.420.20">
    <property type="match status" value="1"/>
</dbReference>
<name>A0A0P9CYT9_9BACL</name>
<evidence type="ECO:0000259" key="7">
    <source>
        <dbReference type="Pfam" id="PF25990"/>
    </source>
</evidence>
<proteinExistence type="inferred from homology"/>
<dbReference type="InterPro" id="IPR058636">
    <property type="entry name" value="Beta-barrel_YknX"/>
</dbReference>
<dbReference type="GO" id="GO:0016020">
    <property type="term" value="C:membrane"/>
    <property type="evidence" value="ECO:0007669"/>
    <property type="project" value="InterPro"/>
</dbReference>
<feature type="domain" description="YknX-like C-terminal permuted SH3-like" evidence="6">
    <location>
        <begin position="286"/>
        <end position="353"/>
    </location>
</feature>
<organism evidence="8 9">
    <name type="scientific">Alicyclobacillus ferrooxydans</name>
    <dbReference type="NCBI Taxonomy" id="471514"/>
    <lineage>
        <taxon>Bacteria</taxon>
        <taxon>Bacillati</taxon>
        <taxon>Bacillota</taxon>
        <taxon>Bacilli</taxon>
        <taxon>Bacillales</taxon>
        <taxon>Alicyclobacillaceae</taxon>
        <taxon>Alicyclobacillus</taxon>
    </lineage>
</organism>
<feature type="domain" description="YknX-like beta-barrel" evidence="7">
    <location>
        <begin position="204"/>
        <end position="254"/>
    </location>
</feature>
<dbReference type="NCBIfam" id="TIGR01730">
    <property type="entry name" value="RND_mfp"/>
    <property type="match status" value="1"/>
</dbReference>
<reference evidence="8 9" key="1">
    <citation type="submission" date="2015-09" db="EMBL/GenBank/DDBJ databases">
        <title>Draft genome sequence of Alicyclobacillus ferrooxydans DSM 22381.</title>
        <authorList>
            <person name="Hemp J."/>
        </authorList>
    </citation>
    <scope>NUCLEOTIDE SEQUENCE [LARGE SCALE GENOMIC DNA]</scope>
    <source>
        <strain evidence="8 9">TC-34</strain>
    </source>
</reference>
<evidence type="ECO:0000256" key="5">
    <source>
        <dbReference type="SAM" id="Phobius"/>
    </source>
</evidence>
<dbReference type="InterPro" id="IPR050465">
    <property type="entry name" value="UPF0194_transport"/>
</dbReference>